<organism evidence="2 3">
    <name type="scientific">Streptoalloteichus hindustanus</name>
    <dbReference type="NCBI Taxonomy" id="2017"/>
    <lineage>
        <taxon>Bacteria</taxon>
        <taxon>Bacillati</taxon>
        <taxon>Actinomycetota</taxon>
        <taxon>Actinomycetes</taxon>
        <taxon>Pseudonocardiales</taxon>
        <taxon>Pseudonocardiaceae</taxon>
        <taxon>Streptoalloteichus</taxon>
    </lineage>
</organism>
<dbReference type="SUPFAM" id="SSF109854">
    <property type="entry name" value="DinB/YfiT-like putative metalloenzymes"/>
    <property type="match status" value="1"/>
</dbReference>
<feature type="domain" description="Mycothiol-dependent maleylpyruvate isomerase metal-binding" evidence="1">
    <location>
        <begin position="10"/>
        <end position="129"/>
    </location>
</feature>
<evidence type="ECO:0000259" key="1">
    <source>
        <dbReference type="Pfam" id="PF11716"/>
    </source>
</evidence>
<dbReference type="NCBIfam" id="TIGR03086">
    <property type="entry name" value="TIGR03086 family metal-binding protein"/>
    <property type="match status" value="1"/>
</dbReference>
<dbReference type="RefSeq" id="WP_073488847.1">
    <property type="nucleotide sequence ID" value="NZ_FQVN01000012.1"/>
</dbReference>
<dbReference type="InterPro" id="IPR034660">
    <property type="entry name" value="DinB/YfiT-like"/>
</dbReference>
<accession>A0A1M5LTU0</accession>
<keyword evidence="3" id="KW-1185">Reference proteome</keyword>
<reference evidence="2 3" key="1">
    <citation type="submission" date="2016-11" db="EMBL/GenBank/DDBJ databases">
        <authorList>
            <person name="Jaros S."/>
            <person name="Januszkiewicz K."/>
            <person name="Wedrychowicz H."/>
        </authorList>
    </citation>
    <scope>NUCLEOTIDE SEQUENCE [LARGE SCALE GENOMIC DNA]</scope>
    <source>
        <strain evidence="2 3">DSM 44523</strain>
    </source>
</reference>
<dbReference type="Pfam" id="PF11716">
    <property type="entry name" value="MDMPI_N"/>
    <property type="match status" value="1"/>
</dbReference>
<dbReference type="InterPro" id="IPR017520">
    <property type="entry name" value="CHP03086"/>
</dbReference>
<gene>
    <name evidence="2" type="ORF">SAMN05444320_11245</name>
</gene>
<dbReference type="NCBIfam" id="TIGR03083">
    <property type="entry name" value="maleylpyruvate isomerase family mycothiol-dependent enzyme"/>
    <property type="match status" value="1"/>
</dbReference>
<protein>
    <submittedName>
        <fullName evidence="2">TIGR03086 family protein</fullName>
    </submittedName>
</protein>
<dbReference type="EMBL" id="FQVN01000012">
    <property type="protein sequence ID" value="SHG68049.1"/>
    <property type="molecule type" value="Genomic_DNA"/>
</dbReference>
<dbReference type="AlphaFoldDB" id="A0A1M5LTU0"/>
<dbReference type="InterPro" id="IPR017517">
    <property type="entry name" value="Maleyloyr_isom"/>
</dbReference>
<dbReference type="InterPro" id="IPR024344">
    <property type="entry name" value="MDMPI_metal-binding"/>
</dbReference>
<proteinExistence type="predicted"/>
<dbReference type="OrthoDB" id="5185819at2"/>
<dbReference type="Proteomes" id="UP000184501">
    <property type="component" value="Unassembled WGS sequence"/>
</dbReference>
<dbReference type="Gene3D" id="1.20.120.450">
    <property type="entry name" value="dinb family like domain"/>
    <property type="match status" value="1"/>
</dbReference>
<dbReference type="GO" id="GO:0046872">
    <property type="term" value="F:metal ion binding"/>
    <property type="evidence" value="ECO:0007669"/>
    <property type="project" value="InterPro"/>
</dbReference>
<evidence type="ECO:0000313" key="3">
    <source>
        <dbReference type="Proteomes" id="UP000184501"/>
    </source>
</evidence>
<sequence length="187" mass="20730">MDLLNAYDRALAGFGRRVHRVRADQWNAATPCAEWTVRDLVNHLTSEQLWAPWLLRGATLDEVGDRFDGDQLGDDPPRRWDRAAGVAREGFHRQGALDGTVHTSGGVLPARDYGWQMTTDLTVHGWDLARGIGDDDTLDEELVEAVYAAVRPQVDSWQGIGIFDPPVPVPDSAPTQDRLVALLGRRP</sequence>
<name>A0A1M5LTU0_STRHI</name>
<dbReference type="STRING" id="2017.SAMN05444320_11245"/>
<evidence type="ECO:0000313" key="2">
    <source>
        <dbReference type="EMBL" id="SHG68049.1"/>
    </source>
</evidence>